<dbReference type="PIRSF" id="PIRSF000349">
    <property type="entry name" value="SODismutase"/>
    <property type="match status" value="1"/>
</dbReference>
<protein>
    <recommendedName>
        <fullName evidence="2 5">Superoxide dismutase</fullName>
        <ecNumber evidence="2 5">1.15.1.1</ecNumber>
    </recommendedName>
</protein>
<dbReference type="Gene3D" id="3.55.40.20">
    <property type="entry name" value="Iron/manganese superoxide dismutase, C-terminal domain"/>
    <property type="match status" value="1"/>
</dbReference>
<dbReference type="Pfam" id="PF00081">
    <property type="entry name" value="Sod_Fe_N"/>
    <property type="match status" value="1"/>
</dbReference>
<dbReference type="Proteomes" id="UP000772812">
    <property type="component" value="Unassembled WGS sequence"/>
</dbReference>
<comment type="caution">
    <text evidence="8">The sequence shown here is derived from an EMBL/GenBank/DDBJ whole genome shotgun (WGS) entry which is preliminary data.</text>
</comment>
<evidence type="ECO:0000259" key="6">
    <source>
        <dbReference type="Pfam" id="PF00081"/>
    </source>
</evidence>
<dbReference type="RefSeq" id="WP_200674001.1">
    <property type="nucleotide sequence ID" value="NZ_JAACYA010000002.1"/>
</dbReference>
<gene>
    <name evidence="8" type="ORF">GWK41_05830</name>
</gene>
<name>A0ABS1GIA5_9AQUI</name>
<evidence type="ECO:0000256" key="4">
    <source>
        <dbReference type="ARBA" id="ARBA00023002"/>
    </source>
</evidence>
<evidence type="ECO:0000256" key="5">
    <source>
        <dbReference type="RuleBase" id="RU000414"/>
    </source>
</evidence>
<proteinExistence type="inferred from homology"/>
<dbReference type="InterPro" id="IPR019831">
    <property type="entry name" value="Mn/Fe_SOD_N"/>
</dbReference>
<dbReference type="PANTHER" id="PTHR11404">
    <property type="entry name" value="SUPEROXIDE DISMUTASE 2"/>
    <property type="match status" value="1"/>
</dbReference>
<dbReference type="EC" id="1.15.1.1" evidence="2 5"/>
<dbReference type="Pfam" id="PF02777">
    <property type="entry name" value="Sod_Fe_C"/>
    <property type="match status" value="1"/>
</dbReference>
<evidence type="ECO:0000313" key="8">
    <source>
        <dbReference type="EMBL" id="MBK3332580.1"/>
    </source>
</evidence>
<dbReference type="InterPro" id="IPR036324">
    <property type="entry name" value="Mn/Fe_SOD_N_sf"/>
</dbReference>
<keyword evidence="3 5" id="KW-0479">Metal-binding</keyword>
<keyword evidence="4 5" id="KW-0560">Oxidoreductase</keyword>
<dbReference type="Gene3D" id="1.10.287.990">
    <property type="entry name" value="Fe,Mn superoxide dismutase (SOD) domain"/>
    <property type="match status" value="1"/>
</dbReference>
<evidence type="ECO:0000313" key="9">
    <source>
        <dbReference type="Proteomes" id="UP000772812"/>
    </source>
</evidence>
<accession>A0ABS1GIA5</accession>
<feature type="domain" description="Manganese/iron superoxide dismutase N-terminal" evidence="6">
    <location>
        <begin position="20"/>
        <end position="89"/>
    </location>
</feature>
<evidence type="ECO:0000256" key="2">
    <source>
        <dbReference type="ARBA" id="ARBA00012682"/>
    </source>
</evidence>
<feature type="domain" description="Manganese/iron superoxide dismutase C-terminal" evidence="7">
    <location>
        <begin position="97"/>
        <end position="197"/>
    </location>
</feature>
<reference evidence="8 9" key="1">
    <citation type="journal article" date="2021" name="Syst. Appl. Microbiol.">
        <title>Persephonella atlantica sp. nov.: How to adapt to physico-chemical gradients in high temperature hydrothermal habitats.</title>
        <authorList>
            <person name="Francois D.X."/>
            <person name="Godfroy A."/>
            <person name="Mathien C."/>
            <person name="Aube J."/>
            <person name="Cathalot C."/>
            <person name="Lesongeur F."/>
            <person name="L'Haridon S."/>
            <person name="Philippon X."/>
            <person name="Roussel E.G."/>
        </authorList>
    </citation>
    <scope>NUCLEOTIDE SEQUENCE [LARGE SCALE GENOMIC DNA]</scope>
    <source>
        <strain evidence="8 9">MO1340</strain>
    </source>
</reference>
<dbReference type="InterPro" id="IPR036314">
    <property type="entry name" value="SOD_C_sf"/>
</dbReference>
<evidence type="ECO:0000259" key="7">
    <source>
        <dbReference type="Pfam" id="PF02777"/>
    </source>
</evidence>
<dbReference type="PANTHER" id="PTHR11404:SF6">
    <property type="entry name" value="SUPEROXIDE DISMUTASE [MN], MITOCHONDRIAL"/>
    <property type="match status" value="1"/>
</dbReference>
<organism evidence="8 9">
    <name type="scientific">Persephonella atlantica</name>
    <dbReference type="NCBI Taxonomy" id="2699429"/>
    <lineage>
        <taxon>Bacteria</taxon>
        <taxon>Pseudomonadati</taxon>
        <taxon>Aquificota</taxon>
        <taxon>Aquificia</taxon>
        <taxon>Aquificales</taxon>
        <taxon>Hydrogenothermaceae</taxon>
        <taxon>Persephonella</taxon>
    </lineage>
</organism>
<comment type="similarity">
    <text evidence="1 5">Belongs to the iron/manganese superoxide dismutase family.</text>
</comment>
<comment type="catalytic activity">
    <reaction evidence="5">
        <text>2 superoxide + 2 H(+) = H2O2 + O2</text>
        <dbReference type="Rhea" id="RHEA:20696"/>
        <dbReference type="ChEBI" id="CHEBI:15378"/>
        <dbReference type="ChEBI" id="CHEBI:15379"/>
        <dbReference type="ChEBI" id="CHEBI:16240"/>
        <dbReference type="ChEBI" id="CHEBI:18421"/>
        <dbReference type="EC" id="1.15.1.1"/>
    </reaction>
</comment>
<dbReference type="InterPro" id="IPR019832">
    <property type="entry name" value="Mn/Fe_SOD_C"/>
</dbReference>
<dbReference type="InterPro" id="IPR001189">
    <property type="entry name" value="Mn/Fe_SOD"/>
</dbReference>
<dbReference type="SUPFAM" id="SSF54719">
    <property type="entry name" value="Fe,Mn superoxide dismutase (SOD), C-terminal domain"/>
    <property type="match status" value="1"/>
</dbReference>
<evidence type="ECO:0000256" key="1">
    <source>
        <dbReference type="ARBA" id="ARBA00008714"/>
    </source>
</evidence>
<comment type="function">
    <text evidence="5">Destroys radicals which are normally produced within the cells and which are toxic to biological systems.</text>
</comment>
<keyword evidence="9" id="KW-1185">Reference proteome</keyword>
<evidence type="ECO:0000256" key="3">
    <source>
        <dbReference type="ARBA" id="ARBA00022723"/>
    </source>
</evidence>
<dbReference type="EMBL" id="JAACYA010000002">
    <property type="protein sequence ID" value="MBK3332580.1"/>
    <property type="molecule type" value="Genomic_DNA"/>
</dbReference>
<sequence>MNIKKIEPKEYLKPQGLVGISDQQIEIHFEAHYKGYVAKYNEIQEKLASFDFADRNKANQNYSEYRALKVEESFNYMGVVLHELYFENLTKGGRGKPSGKLEKVIIEIFGSVENCINEIKATGIACRGWSLLSYDLYNKKLVVNGLDAHNQLGMVMTVPLIVLDVYEHAYYIDQKNKRPPYIDAFFQNLDWKVVNRRFDKIFV</sequence>
<dbReference type="SUPFAM" id="SSF46609">
    <property type="entry name" value="Fe,Mn superoxide dismutase (SOD), N-terminal domain"/>
    <property type="match status" value="1"/>
</dbReference>
<dbReference type="InterPro" id="IPR050265">
    <property type="entry name" value="Fe/Mn_Superoxide_Dismutase"/>
</dbReference>